<feature type="region of interest" description="Disordered" evidence="3">
    <location>
        <begin position="357"/>
        <end position="428"/>
    </location>
</feature>
<feature type="compositionally biased region" description="Polar residues" evidence="3">
    <location>
        <begin position="465"/>
        <end position="485"/>
    </location>
</feature>
<evidence type="ECO:0000256" key="1">
    <source>
        <dbReference type="ARBA" id="ARBA00006395"/>
    </source>
</evidence>
<dbReference type="GO" id="GO:0000712">
    <property type="term" value="P:resolution of meiotic recombination intermediates"/>
    <property type="evidence" value="ECO:0007669"/>
    <property type="project" value="TreeGrafter"/>
</dbReference>
<keyword evidence="7" id="KW-1185">Reference proteome</keyword>
<organism evidence="8">
    <name type="scientific">Anisakis simplex</name>
    <name type="common">Herring worm</name>
    <dbReference type="NCBI Taxonomy" id="6269"/>
    <lineage>
        <taxon>Eukaryota</taxon>
        <taxon>Metazoa</taxon>
        <taxon>Ecdysozoa</taxon>
        <taxon>Nematoda</taxon>
        <taxon>Chromadorea</taxon>
        <taxon>Rhabditida</taxon>
        <taxon>Spirurina</taxon>
        <taxon>Ascaridomorpha</taxon>
        <taxon>Ascaridoidea</taxon>
        <taxon>Anisakidae</taxon>
        <taxon>Anisakis</taxon>
        <taxon>Anisakis simplex complex</taxon>
    </lineage>
</organism>
<feature type="domain" description="RecQ-mediated genome instability protein 1 C-terminal OB-fold" evidence="5">
    <location>
        <begin position="601"/>
        <end position="695"/>
    </location>
</feature>
<comment type="similarity">
    <text evidence="1">Belongs to the RMI1 family.</text>
</comment>
<evidence type="ECO:0000313" key="8">
    <source>
        <dbReference type="WBParaSite" id="ASIM_0001182501-mRNA-1"/>
    </source>
</evidence>
<reference evidence="8" key="1">
    <citation type="submission" date="2016-04" db="UniProtKB">
        <authorList>
            <consortium name="WormBaseParasite"/>
        </authorList>
    </citation>
    <scope>IDENTIFICATION</scope>
</reference>
<dbReference type="EMBL" id="UYRR01031056">
    <property type="protein sequence ID" value="VDK44760.1"/>
    <property type="molecule type" value="Genomic_DNA"/>
</dbReference>
<feature type="compositionally biased region" description="Polar residues" evidence="3">
    <location>
        <begin position="376"/>
        <end position="393"/>
    </location>
</feature>
<evidence type="ECO:0000259" key="5">
    <source>
        <dbReference type="Pfam" id="PF16099"/>
    </source>
</evidence>
<sequence>MNRKVCTICRGQFVVKRSDGKAITETKQIISSEHEYSDEEKENRKALVEYIPPSEKRRRRKGLIRLFKDDVYAEEVLKERGLGRASRKEKEKRIDDEEKFLKALSPDGPEYADAKKFLVSTRFVRVREELTKKLFDIYRRRCFDEKDSLDHESLAEAVYEQWIHFDIKYSTEPMLPLSSTPSARKKVIHNISVVLQNFQINSLVDIGTSFHYQIAELTDEFEDNSGFTTANDDQKNNSEAISWATMSIMLIFIFDFPSSDYRFLSLKKPRRMLLLELTDGQTNLKAIEYRPIKDLSLLTCPGCKILVYGAIEMRRNILFLTESNSMVLGGHDETLMKTNRPVEVMARALGKDITNKVASVGKQTTKSQDRKAVPSRLNSPETPKTNATSSASSLLPRPVMEVKPLADKHSRSDDRTKSSNDSPLSSSVCASFRFDPVTTPLTAQHSSSRTSKNLPSTFQRKIPVTSTPLEQHSYTKHSAGSSSSPYEFHSKRIKIEEENDDDIMVIDVRQSWQSSSSLFVPTHTPLTKRNSSVRQKRSILRSDDPVMLRYNRSEIVFIEDAMSVARILEIISAVIADPFFAVWASLASLLAVMKDIAIPLRIVDDIWTMRIVLSDESCEKLECVVSHSVLVELIGMTPQEAMEIRASKDKDRRREGTLRLKSVQESMERLDVVWDMELYSSVTSTPVIRKMQTLAQKLDLIK</sequence>
<dbReference type="GO" id="GO:0000724">
    <property type="term" value="P:double-strand break repair via homologous recombination"/>
    <property type="evidence" value="ECO:0007669"/>
    <property type="project" value="TreeGrafter"/>
</dbReference>
<dbReference type="PANTHER" id="PTHR14790">
    <property type="entry name" value="RECQ-MEDIATED GENOME INSTABILITY PROTEIN 1 RMI1"/>
    <property type="match status" value="1"/>
</dbReference>
<accession>A0A158PNE7</accession>
<evidence type="ECO:0000256" key="3">
    <source>
        <dbReference type="SAM" id="MobiDB-lite"/>
    </source>
</evidence>
<dbReference type="GO" id="GO:0000166">
    <property type="term" value="F:nucleotide binding"/>
    <property type="evidence" value="ECO:0007669"/>
    <property type="project" value="InterPro"/>
</dbReference>
<feature type="region of interest" description="Disordered" evidence="3">
    <location>
        <begin position="440"/>
        <end position="459"/>
    </location>
</feature>
<feature type="region of interest" description="Disordered" evidence="3">
    <location>
        <begin position="465"/>
        <end position="486"/>
    </location>
</feature>
<feature type="compositionally biased region" description="Basic and acidic residues" evidence="3">
    <location>
        <begin position="404"/>
        <end position="418"/>
    </location>
</feature>
<dbReference type="GO" id="GO:0016604">
    <property type="term" value="C:nuclear body"/>
    <property type="evidence" value="ECO:0007669"/>
    <property type="project" value="TreeGrafter"/>
</dbReference>
<dbReference type="PANTHER" id="PTHR14790:SF15">
    <property type="entry name" value="RECQ-MEDIATED GENOME INSTABILITY PROTEIN 1"/>
    <property type="match status" value="1"/>
</dbReference>
<dbReference type="InterPro" id="IPR042470">
    <property type="entry name" value="RMI1_N_C_sf"/>
</dbReference>
<feature type="domain" description="RecQ mediated genome instability protein 1 OB-fold" evidence="4">
    <location>
        <begin position="198"/>
        <end position="341"/>
    </location>
</feature>
<dbReference type="InterPro" id="IPR032199">
    <property type="entry name" value="RMI1_C"/>
</dbReference>
<dbReference type="Pfam" id="PF08585">
    <property type="entry name" value="RMI1_N_C"/>
    <property type="match status" value="1"/>
</dbReference>
<protein>
    <recommendedName>
        <fullName evidence="2">RecQ-mediated genome instability protein 1</fullName>
    </recommendedName>
</protein>
<proteinExistence type="inferred from homology"/>
<evidence type="ECO:0000256" key="2">
    <source>
        <dbReference type="ARBA" id="ARBA00018987"/>
    </source>
</evidence>
<dbReference type="WBParaSite" id="ASIM_0001182501-mRNA-1">
    <property type="protein sequence ID" value="ASIM_0001182501-mRNA-1"/>
    <property type="gene ID" value="ASIM_0001182501"/>
</dbReference>
<dbReference type="Proteomes" id="UP000267096">
    <property type="component" value="Unassembled WGS sequence"/>
</dbReference>
<feature type="compositionally biased region" description="Polar residues" evidence="3">
    <location>
        <begin position="419"/>
        <end position="428"/>
    </location>
</feature>
<evidence type="ECO:0000259" key="4">
    <source>
        <dbReference type="Pfam" id="PF08585"/>
    </source>
</evidence>
<dbReference type="OrthoDB" id="341511at2759"/>
<name>A0A158PNE7_ANISI</name>
<dbReference type="Pfam" id="PF16099">
    <property type="entry name" value="RMI1_C"/>
    <property type="match status" value="1"/>
</dbReference>
<dbReference type="Gene3D" id="2.40.50.770">
    <property type="entry name" value="RecQ-mediated genome instability protein Rmi1, C-terminal domain"/>
    <property type="match status" value="1"/>
</dbReference>
<dbReference type="GO" id="GO:0031422">
    <property type="term" value="C:RecQ family helicase-topoisomerase III complex"/>
    <property type="evidence" value="ECO:0007669"/>
    <property type="project" value="TreeGrafter"/>
</dbReference>
<dbReference type="AlphaFoldDB" id="A0A158PNE7"/>
<dbReference type="InterPro" id="IPR013894">
    <property type="entry name" value="RMI1_OB"/>
</dbReference>
<evidence type="ECO:0000313" key="7">
    <source>
        <dbReference type="Proteomes" id="UP000267096"/>
    </source>
</evidence>
<evidence type="ECO:0000313" key="6">
    <source>
        <dbReference type="EMBL" id="VDK44760.1"/>
    </source>
</evidence>
<gene>
    <name evidence="6" type="ORF">ASIM_LOCUS11291</name>
</gene>
<reference evidence="6 7" key="2">
    <citation type="submission" date="2018-11" db="EMBL/GenBank/DDBJ databases">
        <authorList>
            <consortium name="Pathogen Informatics"/>
        </authorList>
    </citation>
    <scope>NUCLEOTIDE SEQUENCE [LARGE SCALE GENOMIC DNA]</scope>
</reference>